<dbReference type="CDD" id="cd00609">
    <property type="entry name" value="AAT_like"/>
    <property type="match status" value="1"/>
</dbReference>
<organism evidence="7 8">
    <name type="scientific">Alkalispirochaeta sphaeroplastigenens</name>
    <dbReference type="NCBI Taxonomy" id="1187066"/>
    <lineage>
        <taxon>Bacteria</taxon>
        <taxon>Pseudomonadati</taxon>
        <taxon>Spirochaetota</taxon>
        <taxon>Spirochaetia</taxon>
        <taxon>Spirochaetales</taxon>
        <taxon>Spirochaetaceae</taxon>
        <taxon>Alkalispirochaeta</taxon>
    </lineage>
</organism>
<dbReference type="Gene3D" id="3.90.1150.10">
    <property type="entry name" value="Aspartate Aminotransferase, domain 1"/>
    <property type="match status" value="1"/>
</dbReference>
<sequence>MRLLSDLGKRMFFPKGIVAQSAEARERGVRFDATVGMAYEKGEPMTLPMIRDLTHPLSTREAVPYSPTAGVPELRTTWRDLLAQKNPLLRGVATTLPVVVPGLTAGISLVADLFVDPGDVVLIPDLFWGNYRIIFEERRQCRLREFPFFNQDYRFNRKAFADGARAAAGSGKLVVLLNFPNNPAGFTPSREDVAFIRQTLLNLAESVPVLLVADDAYFGLVYDEEAYPDSIFGEFAQAHPNLLAIKIDGSSKEDFAWGFRVGFMTCAFQGITPDQAEALEKKIAGLVRGTVSSSSTPAQSVLIRLLKTETYQAQKAVARDILQARYETLHTILQAQEAQQRAPMLKPLPCNSGYFMSFYCTPHNAEELRLALLDAGVGVISVGKSYLRVAFAGIDREDLPELYETIFSVAEALGTPPCPQTHPVQESIEA</sequence>
<evidence type="ECO:0000256" key="2">
    <source>
        <dbReference type="ARBA" id="ARBA00007441"/>
    </source>
</evidence>
<reference evidence="8" key="1">
    <citation type="submission" date="2015-12" db="EMBL/GenBank/DDBJ databases">
        <authorList>
            <person name="Lodha T.D."/>
            <person name="Chintalapati S."/>
            <person name="Chintalapati V.R."/>
            <person name="Sravanthi T."/>
        </authorList>
    </citation>
    <scope>NUCLEOTIDE SEQUENCE [LARGE SCALE GENOMIC DNA]</scope>
    <source>
        <strain evidence="8">JC133</strain>
    </source>
</reference>
<keyword evidence="5" id="KW-0663">Pyridoxal phosphate</keyword>
<evidence type="ECO:0000313" key="8">
    <source>
        <dbReference type="Proteomes" id="UP000237350"/>
    </source>
</evidence>
<accession>A0A2S4JHX0</accession>
<comment type="similarity">
    <text evidence="2">Belongs to the class-I pyridoxal-phosphate-dependent aminotransferase family.</text>
</comment>
<dbReference type="SUPFAM" id="SSF53383">
    <property type="entry name" value="PLP-dependent transferases"/>
    <property type="match status" value="1"/>
</dbReference>
<comment type="caution">
    <text evidence="7">The sequence shown here is derived from an EMBL/GenBank/DDBJ whole genome shotgun (WGS) entry which is preliminary data.</text>
</comment>
<proteinExistence type="inferred from homology"/>
<dbReference type="NCBIfam" id="NF006388">
    <property type="entry name" value="PRK08637.1"/>
    <property type="match status" value="1"/>
</dbReference>
<dbReference type="InterPro" id="IPR050596">
    <property type="entry name" value="AspAT/PAT-like"/>
</dbReference>
<dbReference type="EMBL" id="LPWH01000111">
    <property type="protein sequence ID" value="POQ99101.1"/>
    <property type="molecule type" value="Genomic_DNA"/>
</dbReference>
<dbReference type="InterPro" id="IPR004839">
    <property type="entry name" value="Aminotransferase_I/II_large"/>
</dbReference>
<evidence type="ECO:0000259" key="6">
    <source>
        <dbReference type="Pfam" id="PF00155"/>
    </source>
</evidence>
<dbReference type="InterPro" id="IPR015421">
    <property type="entry name" value="PyrdxlP-dep_Trfase_major"/>
</dbReference>
<dbReference type="PANTHER" id="PTHR46383">
    <property type="entry name" value="ASPARTATE AMINOTRANSFERASE"/>
    <property type="match status" value="1"/>
</dbReference>
<dbReference type="GO" id="GO:0008483">
    <property type="term" value="F:transaminase activity"/>
    <property type="evidence" value="ECO:0007669"/>
    <property type="project" value="UniProtKB-KW"/>
</dbReference>
<evidence type="ECO:0000256" key="3">
    <source>
        <dbReference type="ARBA" id="ARBA00022576"/>
    </source>
</evidence>
<dbReference type="PANTHER" id="PTHR46383:SF1">
    <property type="entry name" value="ASPARTATE AMINOTRANSFERASE"/>
    <property type="match status" value="1"/>
</dbReference>
<evidence type="ECO:0000256" key="1">
    <source>
        <dbReference type="ARBA" id="ARBA00001933"/>
    </source>
</evidence>
<keyword evidence="4" id="KW-0808">Transferase</keyword>
<comment type="cofactor">
    <cofactor evidence="1">
        <name>pyridoxal 5'-phosphate</name>
        <dbReference type="ChEBI" id="CHEBI:597326"/>
    </cofactor>
</comment>
<gene>
    <name evidence="7" type="ORF">AU468_10825</name>
</gene>
<dbReference type="InterPro" id="IPR015422">
    <property type="entry name" value="PyrdxlP-dep_Trfase_small"/>
</dbReference>
<dbReference type="GO" id="GO:0006520">
    <property type="term" value="P:amino acid metabolic process"/>
    <property type="evidence" value="ECO:0007669"/>
    <property type="project" value="InterPro"/>
</dbReference>
<evidence type="ECO:0000256" key="4">
    <source>
        <dbReference type="ARBA" id="ARBA00022679"/>
    </source>
</evidence>
<dbReference type="GO" id="GO:0030170">
    <property type="term" value="F:pyridoxal phosphate binding"/>
    <property type="evidence" value="ECO:0007669"/>
    <property type="project" value="InterPro"/>
</dbReference>
<keyword evidence="3" id="KW-0032">Aminotransferase</keyword>
<evidence type="ECO:0000313" key="7">
    <source>
        <dbReference type="EMBL" id="POQ99101.1"/>
    </source>
</evidence>
<name>A0A2S4JHX0_9SPIO</name>
<feature type="domain" description="Aminotransferase class I/classII large" evidence="6">
    <location>
        <begin position="57"/>
        <end position="406"/>
    </location>
</feature>
<dbReference type="Pfam" id="PF00155">
    <property type="entry name" value="Aminotran_1_2"/>
    <property type="match status" value="1"/>
</dbReference>
<protein>
    <recommendedName>
        <fullName evidence="6">Aminotransferase class I/classII large domain-containing protein</fullName>
    </recommendedName>
</protein>
<dbReference type="AlphaFoldDB" id="A0A2S4JHX0"/>
<dbReference type="InterPro" id="IPR015424">
    <property type="entry name" value="PyrdxlP-dep_Trfase"/>
</dbReference>
<dbReference type="Gene3D" id="3.40.640.10">
    <property type="entry name" value="Type I PLP-dependent aspartate aminotransferase-like (Major domain)"/>
    <property type="match status" value="1"/>
</dbReference>
<keyword evidence="8" id="KW-1185">Reference proteome</keyword>
<dbReference type="Proteomes" id="UP000237350">
    <property type="component" value="Unassembled WGS sequence"/>
</dbReference>
<evidence type="ECO:0000256" key="5">
    <source>
        <dbReference type="ARBA" id="ARBA00022898"/>
    </source>
</evidence>